<dbReference type="VEuPathDB" id="FungiDB:SPRG_01161"/>
<accession>A0A067D0S5</accession>
<dbReference type="GO" id="GO:0033615">
    <property type="term" value="P:mitochondrial proton-transporting ATP synthase complex assembly"/>
    <property type="evidence" value="ECO:0007669"/>
    <property type="project" value="TreeGrafter"/>
</dbReference>
<dbReference type="KEGG" id="spar:SPRG_01161"/>
<dbReference type="GO" id="GO:0005743">
    <property type="term" value="C:mitochondrial inner membrane"/>
    <property type="evidence" value="ECO:0007669"/>
    <property type="project" value="TreeGrafter"/>
</dbReference>
<name>A0A067D0S5_SAPPC</name>
<evidence type="ECO:0000313" key="1">
    <source>
        <dbReference type="EMBL" id="KDO35095.1"/>
    </source>
</evidence>
<dbReference type="EMBL" id="KK583190">
    <property type="protein sequence ID" value="KDO35095.1"/>
    <property type="molecule type" value="Genomic_DNA"/>
</dbReference>
<dbReference type="OrthoDB" id="17089at2759"/>
<dbReference type="Pfam" id="PF05176">
    <property type="entry name" value="ATP-synt_10"/>
    <property type="match status" value="1"/>
</dbReference>
<protein>
    <submittedName>
        <fullName evidence="1">Uncharacterized protein</fullName>
    </submittedName>
</protein>
<dbReference type="InterPro" id="IPR007849">
    <property type="entry name" value="ATP10"/>
</dbReference>
<sequence length="268" mass="30238">MLAHIRRTSRIAVHGPSVARFLSSTPPAEAPPAKPRRAMASDRELVYQADKSVLENWKEAMHTMEDMMKEIDAKRPKEYVPDKFKEMKEFNDTNGKVIVAPMELVPVAKAPLMPSLAVNNLNGSDYDIKNLTGGKLTLLLTCFKNSGFDHIVPWRAHFEAALGDKKTVQVLQLNIVEEWYWKAFNGMIRNGLKAKTTDLEKTLTHFGRCNAFRTTLDLNNSFVGYVQLVDAKGRVRWSAAGDMTPEEGATLVRLSHKLLTDMQQKPRQ</sequence>
<dbReference type="AlphaFoldDB" id="A0A067D0S5"/>
<dbReference type="OMA" id="FGRCDDF"/>
<dbReference type="GeneID" id="24123767"/>
<keyword evidence="2" id="KW-1185">Reference proteome</keyword>
<dbReference type="PANTHER" id="PTHR28106">
    <property type="entry name" value="MITOCHONDRIAL ATPASE COMPLEX SUBUNIT ATP10"/>
    <property type="match status" value="1"/>
</dbReference>
<dbReference type="PANTHER" id="PTHR28106:SF1">
    <property type="entry name" value="MITOCHONDRIAL ATPASE COMPLEX SUBUNIT ATP10"/>
    <property type="match status" value="1"/>
</dbReference>
<organism evidence="1 2">
    <name type="scientific">Saprolegnia parasitica (strain CBS 223.65)</name>
    <dbReference type="NCBI Taxonomy" id="695850"/>
    <lineage>
        <taxon>Eukaryota</taxon>
        <taxon>Sar</taxon>
        <taxon>Stramenopiles</taxon>
        <taxon>Oomycota</taxon>
        <taxon>Saprolegniomycetes</taxon>
        <taxon>Saprolegniales</taxon>
        <taxon>Saprolegniaceae</taxon>
        <taxon>Saprolegnia</taxon>
    </lineage>
</organism>
<proteinExistence type="predicted"/>
<evidence type="ECO:0000313" key="2">
    <source>
        <dbReference type="Proteomes" id="UP000030745"/>
    </source>
</evidence>
<gene>
    <name evidence="1" type="ORF">SPRG_01161</name>
</gene>
<reference evidence="1 2" key="1">
    <citation type="journal article" date="2013" name="PLoS Genet.">
        <title>Distinctive expansion of potential virulence genes in the genome of the oomycete fish pathogen Saprolegnia parasitica.</title>
        <authorList>
            <person name="Jiang R.H."/>
            <person name="de Bruijn I."/>
            <person name="Haas B.J."/>
            <person name="Belmonte R."/>
            <person name="Lobach L."/>
            <person name="Christie J."/>
            <person name="van den Ackerveken G."/>
            <person name="Bottin A."/>
            <person name="Bulone V."/>
            <person name="Diaz-Moreno S.M."/>
            <person name="Dumas B."/>
            <person name="Fan L."/>
            <person name="Gaulin E."/>
            <person name="Govers F."/>
            <person name="Grenville-Briggs L.J."/>
            <person name="Horner N.R."/>
            <person name="Levin J.Z."/>
            <person name="Mammella M."/>
            <person name="Meijer H.J."/>
            <person name="Morris P."/>
            <person name="Nusbaum C."/>
            <person name="Oome S."/>
            <person name="Phillips A.J."/>
            <person name="van Rooyen D."/>
            <person name="Rzeszutek E."/>
            <person name="Saraiva M."/>
            <person name="Secombes C.J."/>
            <person name="Seidl M.F."/>
            <person name="Snel B."/>
            <person name="Stassen J.H."/>
            <person name="Sykes S."/>
            <person name="Tripathy S."/>
            <person name="van den Berg H."/>
            <person name="Vega-Arreguin J.C."/>
            <person name="Wawra S."/>
            <person name="Young S.K."/>
            <person name="Zeng Q."/>
            <person name="Dieguez-Uribeondo J."/>
            <person name="Russ C."/>
            <person name="Tyler B.M."/>
            <person name="van West P."/>
        </authorList>
    </citation>
    <scope>NUCLEOTIDE SEQUENCE [LARGE SCALE GENOMIC DNA]</scope>
    <source>
        <strain evidence="1 2">CBS 223.65</strain>
    </source>
</reference>
<dbReference type="RefSeq" id="XP_012194746.1">
    <property type="nucleotide sequence ID" value="XM_012339356.1"/>
</dbReference>
<dbReference type="STRING" id="695850.A0A067D0S5"/>
<dbReference type="Proteomes" id="UP000030745">
    <property type="component" value="Unassembled WGS sequence"/>
</dbReference>